<dbReference type="InterPro" id="IPR027417">
    <property type="entry name" value="P-loop_NTPase"/>
</dbReference>
<gene>
    <name evidence="6" type="ORF">HMPREF9460_02216</name>
</gene>
<organism evidence="6 7">
    <name type="scientific">Flavonifractor plautii 1_3_50AFAA</name>
    <dbReference type="NCBI Taxonomy" id="742738"/>
    <lineage>
        <taxon>Bacteria</taxon>
        <taxon>Bacillati</taxon>
        <taxon>Bacillota</taxon>
        <taxon>Clostridia</taxon>
        <taxon>Eubacteriales</taxon>
        <taxon>Oscillospiraceae</taxon>
        <taxon>Flavonifractor</taxon>
    </lineage>
</organism>
<evidence type="ECO:0000256" key="3">
    <source>
        <dbReference type="ARBA" id="ARBA00062323"/>
    </source>
</evidence>
<feature type="domain" description="AAA" evidence="5">
    <location>
        <begin position="53"/>
        <end position="223"/>
    </location>
</feature>
<dbReference type="PANTHER" id="PTHR13696:SF99">
    <property type="entry name" value="COBYRINIC ACID AC-DIAMIDE SYNTHASE"/>
    <property type="match status" value="1"/>
</dbReference>
<evidence type="ECO:0000259" key="5">
    <source>
        <dbReference type="Pfam" id="PF13614"/>
    </source>
</evidence>
<proteinExistence type="inferred from homology"/>
<dbReference type="PANTHER" id="PTHR13696">
    <property type="entry name" value="P-LOOP CONTAINING NUCLEOSIDE TRIPHOSPHATE HYDROLASE"/>
    <property type="match status" value="1"/>
</dbReference>
<dbReference type="FunFam" id="3.40.50.300:FF:000285">
    <property type="entry name" value="Sporulation initiation inhibitor Soj"/>
    <property type="match status" value="1"/>
</dbReference>
<comment type="subunit">
    <text evidence="3">Dimerizes in the presence of ATP but not ADP; ATP-binding is required for double-stranded (ds)DNA-binding. Interacts with DnaA.</text>
</comment>
<reference evidence="6 7" key="1">
    <citation type="submission" date="2011-08" db="EMBL/GenBank/DDBJ databases">
        <title>The Genome Sequence of Clostridium orbiscindens 1_3_50AFAA.</title>
        <authorList>
            <consortium name="The Broad Institute Genome Sequencing Platform"/>
            <person name="Earl A."/>
            <person name="Ward D."/>
            <person name="Feldgarden M."/>
            <person name="Gevers D."/>
            <person name="Daigneault M."/>
            <person name="Strauss J."/>
            <person name="Allen-Vercoe E."/>
            <person name="Young S.K."/>
            <person name="Zeng Q."/>
            <person name="Gargeya S."/>
            <person name="Fitzgerald M."/>
            <person name="Haas B."/>
            <person name="Abouelleil A."/>
            <person name="Alvarado L."/>
            <person name="Arachchi H.M."/>
            <person name="Berlin A."/>
            <person name="Brown A."/>
            <person name="Chapman S.B."/>
            <person name="Chen Z."/>
            <person name="Dunbar C."/>
            <person name="Freedman E."/>
            <person name="Gearin G."/>
            <person name="Gellesch M."/>
            <person name="Goldberg J."/>
            <person name="Griggs A."/>
            <person name="Gujja S."/>
            <person name="Heiman D."/>
            <person name="Howarth C."/>
            <person name="Larson L."/>
            <person name="Lui A."/>
            <person name="MacDonald P.J.P."/>
            <person name="Montmayeur A."/>
            <person name="Murphy C."/>
            <person name="Neiman D."/>
            <person name="Pearson M."/>
            <person name="Priest M."/>
            <person name="Roberts A."/>
            <person name="Saif S."/>
            <person name="Shea T."/>
            <person name="Shenoy N."/>
            <person name="Sisk P."/>
            <person name="Stolte C."/>
            <person name="Sykes S."/>
            <person name="Wortman J."/>
            <person name="Nusbaum C."/>
            <person name="Birren B."/>
        </authorList>
    </citation>
    <scope>NUCLEOTIDE SEQUENCE [LARGE SCALE GENOMIC DNA]</scope>
    <source>
        <strain evidence="6 7">1_3_50AFAA</strain>
    </source>
</reference>
<dbReference type="InterPro" id="IPR025669">
    <property type="entry name" value="AAA_dom"/>
</dbReference>
<evidence type="ECO:0000256" key="4">
    <source>
        <dbReference type="ARBA" id="ARBA00071824"/>
    </source>
</evidence>
<evidence type="ECO:0000313" key="6">
    <source>
        <dbReference type="EMBL" id="KGF55149.1"/>
    </source>
</evidence>
<keyword evidence="7" id="KW-1185">Reference proteome</keyword>
<dbReference type="HOGENOM" id="CLU_037612_1_3_9"/>
<dbReference type="Proteomes" id="UP000029585">
    <property type="component" value="Unassembled WGS sequence"/>
</dbReference>
<accession>A0A096DCA5</accession>
<dbReference type="eggNOG" id="COG1192">
    <property type="taxonomic scope" value="Bacteria"/>
</dbReference>
<comment type="caution">
    <text evidence="6">The sequence shown here is derived from an EMBL/GenBank/DDBJ whole genome shotgun (WGS) entry which is preliminary data.</text>
</comment>
<sequence length="315" mass="34351">MGVLIGPNTLYYVIVRPKGKLREDFDFSDEKVRKPALLRPEMGERGTGDMATTVIAITNQKGGVGKTTTAAALLTGLHRRGAAVLGVDMDPQGSLGFSLGLDIEHCTTIYDVFRGQAEPEQAIVRTDTCDILPSNILLSGAELEFNRPGREFLLKTALSKVEDQYDYIIIDTPPALSLLTVNAYVATDSLIIPMSPEILSLLGVSQIKETIESVRSYYNSRLRVLGILLNKFSARLTLNREVLEMAEQIAAQLDTRVFQSKIRGSVSVAESPAHGVSVLDYAPRSKPSLDFEALCEEIAGGFIPHGGRRTDGEVR</sequence>
<comment type="similarity">
    <text evidence="1">Belongs to the ParA family.</text>
</comment>
<evidence type="ECO:0000313" key="7">
    <source>
        <dbReference type="Proteomes" id="UP000029585"/>
    </source>
</evidence>
<evidence type="ECO:0000256" key="2">
    <source>
        <dbReference type="ARBA" id="ARBA00049360"/>
    </source>
</evidence>
<dbReference type="Gene3D" id="3.40.50.300">
    <property type="entry name" value="P-loop containing nucleotide triphosphate hydrolases"/>
    <property type="match status" value="1"/>
</dbReference>
<dbReference type="PATRIC" id="fig|742738.3.peg.2279"/>
<comment type="catalytic activity">
    <reaction evidence="2">
        <text>ATP + H2O = ADP + phosphate + H(+)</text>
        <dbReference type="Rhea" id="RHEA:13065"/>
        <dbReference type="ChEBI" id="CHEBI:15377"/>
        <dbReference type="ChEBI" id="CHEBI:15378"/>
        <dbReference type="ChEBI" id="CHEBI:30616"/>
        <dbReference type="ChEBI" id="CHEBI:43474"/>
        <dbReference type="ChEBI" id="CHEBI:456216"/>
    </reaction>
</comment>
<protein>
    <recommendedName>
        <fullName evidence="4">Sporulation initiation inhibitor protein Soj</fullName>
    </recommendedName>
</protein>
<dbReference type="EMBL" id="ADLO01000063">
    <property type="protein sequence ID" value="KGF55149.1"/>
    <property type="molecule type" value="Genomic_DNA"/>
</dbReference>
<dbReference type="CDD" id="cd02042">
    <property type="entry name" value="ParAB_family"/>
    <property type="match status" value="1"/>
</dbReference>
<dbReference type="Pfam" id="PF13614">
    <property type="entry name" value="AAA_31"/>
    <property type="match status" value="1"/>
</dbReference>
<evidence type="ECO:0000256" key="1">
    <source>
        <dbReference type="ARBA" id="ARBA00006976"/>
    </source>
</evidence>
<dbReference type="AlphaFoldDB" id="A0A096DCA5"/>
<dbReference type="SUPFAM" id="SSF52540">
    <property type="entry name" value="P-loop containing nucleoside triphosphate hydrolases"/>
    <property type="match status" value="1"/>
</dbReference>
<name>A0A096DCA5_FLAPL</name>
<dbReference type="InterPro" id="IPR050678">
    <property type="entry name" value="DNA_Partitioning_ATPase"/>
</dbReference>